<name>A0AAU7TEI4_9ACTN</name>
<organism evidence="4">
    <name type="scientific">Kribbella sp. HUAS MG21</name>
    <dbReference type="NCBI Taxonomy" id="3160966"/>
    <lineage>
        <taxon>Bacteria</taxon>
        <taxon>Bacillati</taxon>
        <taxon>Actinomycetota</taxon>
        <taxon>Actinomycetes</taxon>
        <taxon>Propionibacteriales</taxon>
        <taxon>Kribbellaceae</taxon>
        <taxon>Kribbella</taxon>
    </lineage>
</organism>
<accession>A0AAU7TEI4</accession>
<dbReference type="Pfam" id="PF00196">
    <property type="entry name" value="GerE"/>
    <property type="match status" value="1"/>
</dbReference>
<keyword evidence="2" id="KW-0067">ATP-binding</keyword>
<sequence>MSSWRDQALIGRQAELARLDELIEAARSGESRVLVLQGEAGIGKSALIEYAVTSATGFRVLRAVGLESEMELTFATLHQLCLPLLDRLAGLPDSRRHALETAFRMRVGTPPDPFLIGLAVLDLFADASERTPLLCVVDDSQWLDQASAQVLGFVARRLLAESIGLIFSTRPPGGPHLRGLPELEIGGLRSEHARTLLTQVTRAGLDQHISDRIVAETRGNPLALIELTRGLSSTQMAGGLGLLHTEPLSGRIEESFLNRVRDLPEPARRLLLVAAAEPIGDPDLVRSAAGLLGLPLGQPATEELLTIGERVTFRHPLVRSAAYRAASPEERRAAHQALAEVTDPQDAPERRAWHRAAAAVGPDEDVAAELERSAAHAQSRGGVAAAAAFLQRAVALTADPAHRSERILAAAETTLQAGDFEAVSRLLRSLNSRTLDDVQRGRAGLVEGHLAYALGRGAPAASAILLKAAAQFAAVDPRGARETAVHAWLISSGMVDRDDLVALSRSIRDILPPGGNQPVDMVADSAVLMVTEGRAAAAPILAKVTETMLRMTDTDLLRWGRLAPIGPYGSWDFEALRTLATRQVELLREVGALHHIPENLISLGMAQLRFGDFAAAAATVEEGDLITTVTGNQPLPPHVALQLQALRGREQETVKLVTETLRQAAATNWGTALVGARLSAAILYNGLARYPEALRHAREAEVSWNPWISAWVLPETIEAASRTGDDDAAQDALDRFVETTQPFETDFPAGLEARARALLAEAAAADELYREAIERLGRTRMRPDLARAHLLYGEWLRREGRRLDAREQLRSAYELFAQLGMEAFAERARRELLATGETIRKRAAETGPGGALTAQELQIAQLVRDGLSNPEVGARLFISPRTVEWHLRKIFGKLGIESRRELRDMELNG</sequence>
<keyword evidence="1" id="KW-0547">Nucleotide-binding</keyword>
<dbReference type="Gene3D" id="1.10.10.10">
    <property type="entry name" value="Winged helix-like DNA-binding domain superfamily/Winged helix DNA-binding domain"/>
    <property type="match status" value="1"/>
</dbReference>
<dbReference type="InterPro" id="IPR000792">
    <property type="entry name" value="Tscrpt_reg_LuxR_C"/>
</dbReference>
<dbReference type="GO" id="GO:0006355">
    <property type="term" value="P:regulation of DNA-templated transcription"/>
    <property type="evidence" value="ECO:0007669"/>
    <property type="project" value="InterPro"/>
</dbReference>
<dbReference type="PANTHER" id="PTHR16305:SF35">
    <property type="entry name" value="TRANSCRIPTIONAL ACTIVATOR DOMAIN"/>
    <property type="match status" value="1"/>
</dbReference>
<dbReference type="PROSITE" id="PS50043">
    <property type="entry name" value="HTH_LUXR_2"/>
    <property type="match status" value="1"/>
</dbReference>
<dbReference type="SMART" id="SM00421">
    <property type="entry name" value="HTH_LUXR"/>
    <property type="match status" value="1"/>
</dbReference>
<proteinExistence type="predicted"/>
<dbReference type="InterPro" id="IPR011990">
    <property type="entry name" value="TPR-like_helical_dom_sf"/>
</dbReference>
<dbReference type="EMBL" id="CP158165">
    <property type="protein sequence ID" value="XBV25059.1"/>
    <property type="molecule type" value="Genomic_DNA"/>
</dbReference>
<dbReference type="InterPro" id="IPR041664">
    <property type="entry name" value="AAA_16"/>
</dbReference>
<dbReference type="PANTHER" id="PTHR16305">
    <property type="entry name" value="TESTICULAR SOLUBLE ADENYLYL CYCLASE"/>
    <property type="match status" value="1"/>
</dbReference>
<evidence type="ECO:0000256" key="2">
    <source>
        <dbReference type="ARBA" id="ARBA00022840"/>
    </source>
</evidence>
<dbReference type="InterPro" id="IPR027417">
    <property type="entry name" value="P-loop_NTPase"/>
</dbReference>
<dbReference type="PRINTS" id="PR00038">
    <property type="entry name" value="HTHLUXR"/>
</dbReference>
<dbReference type="GO" id="GO:0004016">
    <property type="term" value="F:adenylate cyclase activity"/>
    <property type="evidence" value="ECO:0007669"/>
    <property type="project" value="TreeGrafter"/>
</dbReference>
<dbReference type="CDD" id="cd06170">
    <property type="entry name" value="LuxR_C_like"/>
    <property type="match status" value="1"/>
</dbReference>
<dbReference type="GO" id="GO:0005524">
    <property type="term" value="F:ATP binding"/>
    <property type="evidence" value="ECO:0007669"/>
    <property type="project" value="UniProtKB-KW"/>
</dbReference>
<dbReference type="SUPFAM" id="SSF48452">
    <property type="entry name" value="TPR-like"/>
    <property type="match status" value="1"/>
</dbReference>
<dbReference type="InterPro" id="IPR016032">
    <property type="entry name" value="Sig_transdc_resp-reg_C-effctor"/>
</dbReference>
<dbReference type="SUPFAM" id="SSF46894">
    <property type="entry name" value="C-terminal effector domain of the bipartite response regulators"/>
    <property type="match status" value="1"/>
</dbReference>
<dbReference type="GO" id="GO:0003677">
    <property type="term" value="F:DNA binding"/>
    <property type="evidence" value="ECO:0007669"/>
    <property type="project" value="InterPro"/>
</dbReference>
<dbReference type="Gene3D" id="3.40.50.300">
    <property type="entry name" value="P-loop containing nucleotide triphosphate hydrolases"/>
    <property type="match status" value="1"/>
</dbReference>
<dbReference type="RefSeq" id="WP_350277874.1">
    <property type="nucleotide sequence ID" value="NZ_CP158165.1"/>
</dbReference>
<dbReference type="Pfam" id="PF13191">
    <property type="entry name" value="AAA_16"/>
    <property type="match status" value="1"/>
</dbReference>
<evidence type="ECO:0000259" key="3">
    <source>
        <dbReference type="PROSITE" id="PS50043"/>
    </source>
</evidence>
<protein>
    <submittedName>
        <fullName evidence="4">AAA family ATPase</fullName>
    </submittedName>
</protein>
<evidence type="ECO:0000256" key="1">
    <source>
        <dbReference type="ARBA" id="ARBA00022741"/>
    </source>
</evidence>
<dbReference type="Gene3D" id="1.25.40.10">
    <property type="entry name" value="Tetratricopeptide repeat domain"/>
    <property type="match status" value="1"/>
</dbReference>
<dbReference type="GO" id="GO:0005737">
    <property type="term" value="C:cytoplasm"/>
    <property type="evidence" value="ECO:0007669"/>
    <property type="project" value="TreeGrafter"/>
</dbReference>
<dbReference type="SUPFAM" id="SSF52540">
    <property type="entry name" value="P-loop containing nucleoside triphosphate hydrolases"/>
    <property type="match status" value="1"/>
</dbReference>
<evidence type="ECO:0000313" key="4">
    <source>
        <dbReference type="EMBL" id="XBV25059.1"/>
    </source>
</evidence>
<dbReference type="InterPro" id="IPR036388">
    <property type="entry name" value="WH-like_DNA-bd_sf"/>
</dbReference>
<dbReference type="AlphaFoldDB" id="A0AAU7TEI4"/>
<gene>
    <name evidence="4" type="ORF">ABN611_01315</name>
</gene>
<reference evidence="4" key="1">
    <citation type="submission" date="2024-06" db="EMBL/GenBank/DDBJ databases">
        <title>Kribbella sp. strain HUAS MG21 genome sequences.</title>
        <authorList>
            <person name="Mo P."/>
        </authorList>
    </citation>
    <scope>NUCLEOTIDE SEQUENCE</scope>
    <source>
        <strain evidence="4">HUAS MG21</strain>
    </source>
</reference>
<feature type="domain" description="HTH luxR-type" evidence="3">
    <location>
        <begin position="845"/>
        <end position="909"/>
    </location>
</feature>